<dbReference type="EMBL" id="DMVW01000095">
    <property type="protein sequence ID" value="HAR52128.1"/>
    <property type="molecule type" value="Genomic_DNA"/>
</dbReference>
<dbReference type="Proteomes" id="UP000264719">
    <property type="component" value="Unassembled WGS sequence"/>
</dbReference>
<organism evidence="1 2">
    <name type="scientific">Roseovarius nubinhibens</name>
    <dbReference type="NCBI Taxonomy" id="314263"/>
    <lineage>
        <taxon>Bacteria</taxon>
        <taxon>Pseudomonadati</taxon>
        <taxon>Pseudomonadota</taxon>
        <taxon>Alphaproteobacteria</taxon>
        <taxon>Rhodobacterales</taxon>
        <taxon>Roseobacteraceae</taxon>
        <taxon>Roseovarius</taxon>
    </lineage>
</organism>
<protein>
    <submittedName>
        <fullName evidence="1">N-acetyltransferase</fullName>
    </submittedName>
</protein>
<comment type="caution">
    <text evidence="1">The sequence shown here is derived from an EMBL/GenBank/DDBJ whole genome shotgun (WGS) entry which is preliminary data.</text>
</comment>
<evidence type="ECO:0000313" key="1">
    <source>
        <dbReference type="EMBL" id="HAR52128.1"/>
    </source>
</evidence>
<dbReference type="GO" id="GO:0016740">
    <property type="term" value="F:transferase activity"/>
    <property type="evidence" value="ECO:0007669"/>
    <property type="project" value="UniProtKB-KW"/>
</dbReference>
<dbReference type="AlphaFoldDB" id="A0A348WC66"/>
<keyword evidence="1" id="KW-0808">Transferase</keyword>
<name>A0A348WC66_9RHOB</name>
<sequence length="25" mass="2898">MRGFHIRPGIPADQRDRAAALYWEA</sequence>
<feature type="non-terminal residue" evidence="1">
    <location>
        <position position="25"/>
    </location>
</feature>
<evidence type="ECO:0000313" key="2">
    <source>
        <dbReference type="Proteomes" id="UP000264719"/>
    </source>
</evidence>
<proteinExistence type="predicted"/>
<gene>
    <name evidence="1" type="ORF">DCS45_09665</name>
</gene>
<accession>A0A348WC66</accession>
<reference evidence="1 2" key="1">
    <citation type="journal article" date="2018" name="Nat. Biotechnol.">
        <title>A standardized bacterial taxonomy based on genome phylogeny substantially revises the tree of life.</title>
        <authorList>
            <person name="Parks D.H."/>
            <person name="Chuvochina M."/>
            <person name="Waite D.W."/>
            <person name="Rinke C."/>
            <person name="Skarshewski A."/>
            <person name="Chaumeil P.A."/>
            <person name="Hugenholtz P."/>
        </authorList>
    </citation>
    <scope>NUCLEOTIDE SEQUENCE [LARGE SCALE GENOMIC DNA]</scope>
    <source>
        <strain evidence="1">UBA9169</strain>
    </source>
</reference>